<reference evidence="2 3" key="1">
    <citation type="submission" date="2020-03" db="EMBL/GenBank/DDBJ databases">
        <authorList>
            <person name="Sun Q."/>
        </authorList>
    </citation>
    <scope>NUCLEOTIDE SEQUENCE [LARGE SCALE GENOMIC DNA]</scope>
    <source>
        <strain evidence="2 3">JC162</strain>
    </source>
</reference>
<evidence type="ECO:0000313" key="2">
    <source>
        <dbReference type="EMBL" id="NMJ40794.1"/>
    </source>
</evidence>
<dbReference type="Proteomes" id="UP000548582">
    <property type="component" value="Unassembled WGS sequence"/>
</dbReference>
<organism evidence="2 3">
    <name type="scientific">Neoroseomonas marina</name>
    <dbReference type="NCBI Taxonomy" id="1232220"/>
    <lineage>
        <taxon>Bacteria</taxon>
        <taxon>Pseudomonadati</taxon>
        <taxon>Pseudomonadota</taxon>
        <taxon>Alphaproteobacteria</taxon>
        <taxon>Acetobacterales</taxon>
        <taxon>Acetobacteraceae</taxon>
        <taxon>Neoroseomonas</taxon>
    </lineage>
</organism>
<feature type="region of interest" description="Disordered" evidence="1">
    <location>
        <begin position="1"/>
        <end position="20"/>
    </location>
</feature>
<keyword evidence="3" id="KW-1185">Reference proteome</keyword>
<evidence type="ECO:0000313" key="3">
    <source>
        <dbReference type="Proteomes" id="UP000548582"/>
    </source>
</evidence>
<comment type="caution">
    <text evidence="2">The sequence shown here is derived from an EMBL/GenBank/DDBJ whole genome shotgun (WGS) entry which is preliminary data.</text>
</comment>
<dbReference type="AlphaFoldDB" id="A0A848E8M0"/>
<accession>A0A848E8M0</accession>
<name>A0A848E8M0_9PROT</name>
<proteinExistence type="predicted"/>
<protein>
    <submittedName>
        <fullName evidence="2">Three-Cys-motif partner protein TcmP</fullName>
    </submittedName>
</protein>
<feature type="region of interest" description="Disordered" evidence="1">
    <location>
        <begin position="382"/>
        <end position="402"/>
    </location>
</feature>
<sequence length="402" mass="45441">MKSQPEGAPKRKTKDPSVGLKPELYAGRGQNFAKHVLLKQYLTELAFKVLQAPNAPSDFLYLDAFSGPWQAQGETFEDTSFAIALRQLTEVRERLAASGRFPRMRAIFVEKKKASYERLCQEITKFPRIDVTAFNGEFEEIVPQAAATLNRDTFFFGFLDPIGWKGIALRRIAPLLRHRPGEVLVNVMTNGLVRHAENEIVQESVDELFGDGEWRGEFADALRRLGSRDEAIIELYLRRLKKVGGFTFVGSTRIRNPDKDRTYFHLAYGTRHPAGMEVFRRSEERCVAVQEQVALDSFRAKQERELGMGDLFQGQQDAGLDAFRRWQDAAHAAAKAQFDDWLSGGIPRRADHLRAELMQHPYVTATLVNGWVKEAEKAGRMTRSGETASTSIWHPLGPVTAD</sequence>
<dbReference type="InterPro" id="IPR031009">
    <property type="entry name" value="Tcm_partner"/>
</dbReference>
<dbReference type="RefSeq" id="WP_170053064.1">
    <property type="nucleotide sequence ID" value="NZ_JABBKX010000002.1"/>
</dbReference>
<dbReference type="NCBIfam" id="TIGR04474">
    <property type="entry name" value="tcm_partner"/>
    <property type="match status" value="1"/>
</dbReference>
<dbReference type="EMBL" id="JABBKX010000002">
    <property type="protein sequence ID" value="NMJ40794.1"/>
    <property type="molecule type" value="Genomic_DNA"/>
</dbReference>
<evidence type="ECO:0000256" key="1">
    <source>
        <dbReference type="SAM" id="MobiDB-lite"/>
    </source>
</evidence>
<gene>
    <name evidence="2" type="primary">tcmP</name>
    <name evidence="2" type="ORF">GWK16_06045</name>
</gene>